<keyword evidence="4" id="KW-0998">Cell outer membrane</keyword>
<evidence type="ECO:0000259" key="7">
    <source>
        <dbReference type="Pfam" id="PF13505"/>
    </source>
</evidence>
<evidence type="ECO:0000256" key="2">
    <source>
        <dbReference type="ARBA" id="ARBA00022729"/>
    </source>
</evidence>
<evidence type="ECO:0000256" key="5">
    <source>
        <dbReference type="ARBA" id="ARBA00038306"/>
    </source>
</evidence>
<reference evidence="8 9" key="1">
    <citation type="submission" date="2024-02" db="EMBL/GenBank/DDBJ databases">
        <title>Adaptive strategies in a cosmopolitan and abundant soil bacterium.</title>
        <authorList>
            <person name="Carini P."/>
        </authorList>
    </citation>
    <scope>NUCLEOTIDE SEQUENCE [LARGE SCALE GENOMIC DNA]</scope>
    <source>
        <strain evidence="8 9">AZCC 1608</strain>
    </source>
</reference>
<feature type="domain" description="Outer membrane protein beta-barrel" evidence="7">
    <location>
        <begin position="31"/>
        <end position="259"/>
    </location>
</feature>
<evidence type="ECO:0000256" key="3">
    <source>
        <dbReference type="ARBA" id="ARBA00023136"/>
    </source>
</evidence>
<dbReference type="InterPro" id="IPR051692">
    <property type="entry name" value="OMP-like"/>
</dbReference>
<organism evidence="8 9">
    <name type="scientific">Bradyrhizobium algeriense</name>
    <dbReference type="NCBI Taxonomy" id="634784"/>
    <lineage>
        <taxon>Bacteria</taxon>
        <taxon>Pseudomonadati</taxon>
        <taxon>Pseudomonadota</taxon>
        <taxon>Alphaproteobacteria</taxon>
        <taxon>Hyphomicrobiales</taxon>
        <taxon>Nitrobacteraceae</taxon>
        <taxon>Bradyrhizobium</taxon>
    </lineage>
</organism>
<proteinExistence type="inferred from homology"/>
<dbReference type="PANTHER" id="PTHR34001:SF3">
    <property type="entry name" value="BLL7405 PROTEIN"/>
    <property type="match status" value="1"/>
</dbReference>
<feature type="signal peptide" evidence="6">
    <location>
        <begin position="1"/>
        <end position="20"/>
    </location>
</feature>
<name>A0ABU8BA43_9BRAD</name>
<dbReference type="SUPFAM" id="SSF56925">
    <property type="entry name" value="OMPA-like"/>
    <property type="match status" value="1"/>
</dbReference>
<evidence type="ECO:0000256" key="4">
    <source>
        <dbReference type="ARBA" id="ARBA00023237"/>
    </source>
</evidence>
<dbReference type="RefSeq" id="WP_334480494.1">
    <property type="nucleotide sequence ID" value="NZ_JAZHRV010000001.1"/>
</dbReference>
<comment type="similarity">
    <text evidence="5">Belongs to the Omp25/RopB family.</text>
</comment>
<sequence length="269" mass="28364">MKKIVLAAAALTIGTVSASAADLAARPYTKAPAPVAAVYNWTGFYIGAHAGWGWNEGDTFTNFLPSPAAFGAAPFGVSHRQDGGMAGGQIGFNYQVNSLVWGVEADISWVDWDRAYLVGPLNFFAGGAPIPGSFQAAATDMNWFGTVRGRLGFAVNNWMFYGTGGLAYADVRHSVTTSFAATGGGVFTGTSDDTRFGWTAGAGFEYGFVPNWSFKAEYLYYDLGDTTVTGLSAAFPAFSTSTTFENKGHIARVGINYRFGGAGAVVAKY</sequence>
<dbReference type="Gene3D" id="2.40.160.20">
    <property type="match status" value="1"/>
</dbReference>
<keyword evidence="3" id="KW-0472">Membrane</keyword>
<evidence type="ECO:0000313" key="8">
    <source>
        <dbReference type="EMBL" id="MEH2555416.1"/>
    </source>
</evidence>
<comment type="subcellular location">
    <subcellularLocation>
        <location evidence="1">Cell outer membrane</location>
    </subcellularLocation>
</comment>
<evidence type="ECO:0000256" key="6">
    <source>
        <dbReference type="SAM" id="SignalP"/>
    </source>
</evidence>
<dbReference type="PANTHER" id="PTHR34001">
    <property type="entry name" value="BLL7405 PROTEIN"/>
    <property type="match status" value="1"/>
</dbReference>
<protein>
    <submittedName>
        <fullName evidence="8">Outer membrane immunogenic protein</fullName>
    </submittedName>
</protein>
<gene>
    <name evidence="8" type="ORF">V1286_002945</name>
</gene>
<evidence type="ECO:0000313" key="9">
    <source>
        <dbReference type="Proteomes" id="UP001364224"/>
    </source>
</evidence>
<dbReference type="Proteomes" id="UP001364224">
    <property type="component" value="Unassembled WGS sequence"/>
</dbReference>
<keyword evidence="9" id="KW-1185">Reference proteome</keyword>
<feature type="chain" id="PRO_5046552378" evidence="6">
    <location>
        <begin position="21"/>
        <end position="269"/>
    </location>
</feature>
<keyword evidence="2 6" id="KW-0732">Signal</keyword>
<dbReference type="InterPro" id="IPR027385">
    <property type="entry name" value="Beta-barrel_OMP"/>
</dbReference>
<comment type="caution">
    <text evidence="8">The sequence shown here is derived from an EMBL/GenBank/DDBJ whole genome shotgun (WGS) entry which is preliminary data.</text>
</comment>
<dbReference type="InterPro" id="IPR011250">
    <property type="entry name" value="OMP/PagP_B-barrel"/>
</dbReference>
<evidence type="ECO:0000256" key="1">
    <source>
        <dbReference type="ARBA" id="ARBA00004442"/>
    </source>
</evidence>
<dbReference type="Pfam" id="PF13505">
    <property type="entry name" value="OMP_b-brl"/>
    <property type="match status" value="1"/>
</dbReference>
<accession>A0ABU8BA43</accession>
<dbReference type="EMBL" id="JAZHRV010000001">
    <property type="protein sequence ID" value="MEH2555416.1"/>
    <property type="molecule type" value="Genomic_DNA"/>
</dbReference>